<dbReference type="PANTHER" id="PTHR36985">
    <property type="entry name" value="TRANSLOCATION AND ASSEMBLY MODULE SUBUNIT TAMB"/>
    <property type="match status" value="1"/>
</dbReference>
<dbReference type="Pfam" id="PF04357">
    <property type="entry name" value="TamB"/>
    <property type="match status" value="1"/>
</dbReference>
<keyword evidence="8" id="KW-1185">Reference proteome</keyword>
<accession>A0A364Y4B2</accession>
<feature type="domain" description="Translocation and assembly module TamB C-terminal" evidence="6">
    <location>
        <begin position="1191"/>
        <end position="1648"/>
    </location>
</feature>
<dbReference type="GO" id="GO:0009306">
    <property type="term" value="P:protein secretion"/>
    <property type="evidence" value="ECO:0007669"/>
    <property type="project" value="InterPro"/>
</dbReference>
<dbReference type="OrthoDB" id="9811276at2"/>
<organism evidence="7 8">
    <name type="scientific">Pseudochryseolinea flava</name>
    <dbReference type="NCBI Taxonomy" id="2059302"/>
    <lineage>
        <taxon>Bacteria</taxon>
        <taxon>Pseudomonadati</taxon>
        <taxon>Bacteroidota</taxon>
        <taxon>Cytophagia</taxon>
        <taxon>Cytophagales</taxon>
        <taxon>Fulvivirgaceae</taxon>
        <taxon>Pseudochryseolinea</taxon>
    </lineage>
</organism>
<protein>
    <recommendedName>
        <fullName evidence="6">Translocation and assembly module TamB C-terminal domain-containing protein</fullName>
    </recommendedName>
</protein>
<dbReference type="GO" id="GO:0005886">
    <property type="term" value="C:plasma membrane"/>
    <property type="evidence" value="ECO:0007669"/>
    <property type="project" value="InterPro"/>
</dbReference>
<dbReference type="RefSeq" id="WP_112746530.1">
    <property type="nucleotide sequence ID" value="NZ_QMFY01000003.1"/>
</dbReference>
<evidence type="ECO:0000313" key="8">
    <source>
        <dbReference type="Proteomes" id="UP000251889"/>
    </source>
</evidence>
<evidence type="ECO:0000256" key="1">
    <source>
        <dbReference type="ARBA" id="ARBA00004167"/>
    </source>
</evidence>
<evidence type="ECO:0000256" key="4">
    <source>
        <dbReference type="ARBA" id="ARBA00023136"/>
    </source>
</evidence>
<comment type="subcellular location">
    <subcellularLocation>
        <location evidence="1">Membrane</location>
        <topology evidence="1">Single-pass membrane protein</topology>
    </subcellularLocation>
</comment>
<evidence type="ECO:0000256" key="5">
    <source>
        <dbReference type="SAM" id="Phobius"/>
    </source>
</evidence>
<evidence type="ECO:0000313" key="7">
    <source>
        <dbReference type="EMBL" id="RAW01790.1"/>
    </source>
</evidence>
<dbReference type="PANTHER" id="PTHR36985:SF1">
    <property type="entry name" value="TRANSLOCATION AND ASSEMBLY MODULE SUBUNIT TAMB"/>
    <property type="match status" value="1"/>
</dbReference>
<evidence type="ECO:0000256" key="3">
    <source>
        <dbReference type="ARBA" id="ARBA00022989"/>
    </source>
</evidence>
<proteinExistence type="predicted"/>
<keyword evidence="2 5" id="KW-0812">Transmembrane</keyword>
<name>A0A364Y4B2_9BACT</name>
<keyword evidence="3 5" id="KW-1133">Transmembrane helix</keyword>
<dbReference type="InterPro" id="IPR007452">
    <property type="entry name" value="TamB_C"/>
</dbReference>
<dbReference type="Pfam" id="PF05359">
    <property type="entry name" value="DUF748"/>
    <property type="match status" value="1"/>
</dbReference>
<gene>
    <name evidence="7" type="ORF">DQQ10_09085</name>
</gene>
<sequence length="1663" mass="185544">MENGSVKRIFIKVLKIVGWISLSIVALLIAVSLAIQIPSVQNKIVQKAVTFLKDKIGTEVRLAHISISFPKTIVLDGLYLEDQSKDTLLYVGELSVNTDLWALTQKRIQLNDVTFDTLAGFVNRNKRDSSFNFDYIVKAFADTTAVQEPTDTTASPWDFSIGNVELRHTRVVYFDPIAGNDLKLQLGELDLDVNTFDLNRSVIDVNEINLSNVIASFEQTKNPLTDQVVDSAQTKDEPFPYDLGLASLNLHNIRASYAHYGSGQTMKLNLRDASVSAEKFDLRNQIIALDEVSLSDVFLMYHQQQLAQAPTQTTLAKSSAAKPKPWNISVDEIDLEKNIIQYHDFNKPTQAGGMDFSHLWITELMLDAGDLQWDGVNARGVIDKLSFKDRSGFSLTNFTSEFALDAKSMRVEDFEFQTPYSHVALTAEVTGDSISTLGKTYPDANVNVDVARSHLSFKDVAFFAPTLLKDIPIKLPATERVTFELACAGKVNDLRVDQFVVESLSNTKLDLKGTVAGLPEPKQLQMNLDLKKLYTTRNDLKALLADTLIPKSIRLPSWINLSGDVKGSLVKPQVAATMTSDFGKVSLKARLNLDSTVTKENYSATVDVDQFNLGKLLLQEKTIGVLDLQASIHGAGVKINELAAGVDVKVNEFVYNNYRYKDFKLNGKVNQYFFSGEAKLADKNLDFVLKGDLDYNGDVPYYKLDFDLKNADLHALHLTERELRARLKLGVDMKTTDFKVMNGNLDIREVAVYNGKTLYAVDSLLFASLDQEGRSELSIRSDIITGHFKGTLNLFSLPDAISRHFNQYFSLHDTTYNKPIAPQNFEFSLVLKNTDLLTEVLVPDLEPFVPGKIAGRFDSKSHKLDLTFGIADLQYSNISVDSVTLKVDSDEDKLWFNFGIRNVLMDTLQVSALRFKGTVANDSMHTVFSVLDKKEEDKYLIGGVIRSFENSLRFRLLNEELKLNYEDWQTPDGNYLAFGKTGILPHQFELSKGNEKLAVSRTNDRDSTVAIEFTAFDLANLTHFVEGTTPAAGTMDGDVNISVAEQGAFNSYLVIHDFNLMEQEWGDLELALGRTSTGPFNIDVRVEGENAELKAAGYIVTKSADPEIHFQVDINKFNLGIVEPLSMGQLKNVSGQLLANVKIDGSTRKPNIDGSVNFKEAKFIVTSLNNQFVLQEESISVNREGLSLDEFTIRDSKNNEAVIDGTISSSTFTTFDLDLTVNTEDFQLLNSTIDDNDLFFGKVGLNMRARIKGTSDLPRVTMNASLTKESDFTYVVPQSEKGILEQQGIVVFVDRDAKQDPFLASINPHDTASTGFKGFELTANIELSEFETFNIVIDPVTGDKLSVNGNSTLTLHMDPTGDMQLSGRYEVVKGSYDMSFYKLVKRKFLLEKGGTITWSGDPLNALMDLRAIYEVETSPMELVSNQIDPSNQAEMEMYRQQLPFLVYLQIRGELLTPEISFQLDMPERERNAFGGNIYAKIQDINTRESDLNKQVFSLLVLKRFMSDNPFESQGGDVASTARRSVSKLLTEQLNRLSQNVKGVELSVDVKSYEDFSSGSAQGQTELQLGVSKSLLNDRLVVKISGNVDVEGDASQQSDFADYIGDLALEYKLTEDGRFRIVGFRNSNYDMIDGELIETGAGLIYIKDYNSLRELFKANVKEEN</sequence>
<keyword evidence="4 5" id="KW-0472">Membrane</keyword>
<evidence type="ECO:0000259" key="6">
    <source>
        <dbReference type="Pfam" id="PF04357"/>
    </source>
</evidence>
<reference evidence="7 8" key="1">
    <citation type="submission" date="2018-06" db="EMBL/GenBank/DDBJ databases">
        <title>Chryseolinea flavus sp. nov., a member of the phylum Bacteroidetes isolated from soil.</title>
        <authorList>
            <person name="Li Y."/>
            <person name="Wang J."/>
        </authorList>
    </citation>
    <scope>NUCLEOTIDE SEQUENCE [LARGE SCALE GENOMIC DNA]</scope>
    <source>
        <strain evidence="7 8">SDU1-6</strain>
    </source>
</reference>
<feature type="transmembrane region" description="Helical" evidence="5">
    <location>
        <begin position="16"/>
        <end position="37"/>
    </location>
</feature>
<evidence type="ECO:0000256" key="2">
    <source>
        <dbReference type="ARBA" id="ARBA00022692"/>
    </source>
</evidence>
<comment type="caution">
    <text evidence="7">The sequence shown here is derived from an EMBL/GenBank/DDBJ whole genome shotgun (WGS) entry which is preliminary data.</text>
</comment>
<dbReference type="InterPro" id="IPR008023">
    <property type="entry name" value="DUF748"/>
</dbReference>
<dbReference type="Proteomes" id="UP000251889">
    <property type="component" value="Unassembled WGS sequence"/>
</dbReference>
<dbReference type="EMBL" id="QMFY01000003">
    <property type="protein sequence ID" value="RAW01790.1"/>
    <property type="molecule type" value="Genomic_DNA"/>
</dbReference>